<dbReference type="EMBL" id="CAKKNE010000001">
    <property type="protein sequence ID" value="CAH0364514.1"/>
    <property type="molecule type" value="Genomic_DNA"/>
</dbReference>
<reference evidence="2" key="1">
    <citation type="submission" date="2021-11" db="EMBL/GenBank/DDBJ databases">
        <authorList>
            <consortium name="Genoscope - CEA"/>
            <person name="William W."/>
        </authorList>
    </citation>
    <scope>NUCLEOTIDE SEQUENCE</scope>
</reference>
<name>A0A8J2SBI9_9STRA</name>
<evidence type="ECO:0000313" key="3">
    <source>
        <dbReference type="Proteomes" id="UP000789595"/>
    </source>
</evidence>
<dbReference type="AlphaFoldDB" id="A0A8J2SBI9"/>
<accession>A0A8J2SBI9</accession>
<evidence type="ECO:0000256" key="1">
    <source>
        <dbReference type="SAM" id="MobiDB-lite"/>
    </source>
</evidence>
<proteinExistence type="predicted"/>
<dbReference type="Proteomes" id="UP000789595">
    <property type="component" value="Unassembled WGS sequence"/>
</dbReference>
<evidence type="ECO:0000313" key="2">
    <source>
        <dbReference type="EMBL" id="CAH0364514.1"/>
    </source>
</evidence>
<protein>
    <submittedName>
        <fullName evidence="2">Uncharacterized protein</fullName>
    </submittedName>
</protein>
<sequence length="343" mass="38245">MQGSQKQAEITAGLAPRTQGTGAGVAARARGSCCTNMRRCLILLHAVAVAAKSCDESRLVSRPDYAERLLRAAIQCNATSRIEPSAAVANLAVAGTGSQTLADALQAWRGVVGNRRARPAGVPRLPRRRLLLGEAVRRGGARITARATAHRLISHHDHRITVDHLLRTTKRWSTALDTFGEPQEKIDVFLLTLRDPVRRFQSGWRYRPDFRYDTLENLLREWRKRLGDGPRPAFPDGLASSFRRLNTAVNQYFATPQLSYLVGSACACRRGEVRLRVLCTESLRHDLPALAAELGARASHRHSNLRTTRRPRRNATATVSAKTAAWLRDMYREDVALHKYYCL</sequence>
<feature type="region of interest" description="Disordered" evidence="1">
    <location>
        <begin position="1"/>
        <end position="21"/>
    </location>
</feature>
<gene>
    <name evidence="2" type="ORF">PECAL_1P08810</name>
</gene>
<keyword evidence="3" id="KW-1185">Reference proteome</keyword>
<organism evidence="2 3">
    <name type="scientific">Pelagomonas calceolata</name>
    <dbReference type="NCBI Taxonomy" id="35677"/>
    <lineage>
        <taxon>Eukaryota</taxon>
        <taxon>Sar</taxon>
        <taxon>Stramenopiles</taxon>
        <taxon>Ochrophyta</taxon>
        <taxon>Pelagophyceae</taxon>
        <taxon>Pelagomonadales</taxon>
        <taxon>Pelagomonadaceae</taxon>
        <taxon>Pelagomonas</taxon>
    </lineage>
</organism>
<comment type="caution">
    <text evidence="2">The sequence shown here is derived from an EMBL/GenBank/DDBJ whole genome shotgun (WGS) entry which is preliminary data.</text>
</comment>